<dbReference type="EMBL" id="BMGM01000008">
    <property type="protein sequence ID" value="GGE39591.1"/>
    <property type="molecule type" value="Genomic_DNA"/>
</dbReference>
<reference evidence="3" key="1">
    <citation type="journal article" date="2019" name="Int. J. Syst. Evol. Microbiol.">
        <title>The Global Catalogue of Microorganisms (GCM) 10K type strain sequencing project: providing services to taxonomists for standard genome sequencing and annotation.</title>
        <authorList>
            <consortium name="The Broad Institute Genomics Platform"/>
            <consortium name="The Broad Institute Genome Sequencing Center for Infectious Disease"/>
            <person name="Wu L."/>
            <person name="Ma J."/>
        </authorList>
    </citation>
    <scope>NUCLEOTIDE SEQUENCE [LARGE SCALE GENOMIC DNA]</scope>
    <source>
        <strain evidence="3">CGMCC 1.12931</strain>
    </source>
</reference>
<accession>A0ABQ1SKE9</accession>
<feature type="chain" id="PRO_5047085393" description="Thrombospondin type 3 repeat-containing protein" evidence="1">
    <location>
        <begin position="24"/>
        <end position="331"/>
    </location>
</feature>
<proteinExistence type="predicted"/>
<keyword evidence="3" id="KW-1185">Reference proteome</keyword>
<evidence type="ECO:0000256" key="1">
    <source>
        <dbReference type="SAM" id="SignalP"/>
    </source>
</evidence>
<dbReference type="InterPro" id="IPR028974">
    <property type="entry name" value="TSP_type-3_rpt"/>
</dbReference>
<evidence type="ECO:0008006" key="4">
    <source>
        <dbReference type="Google" id="ProtNLM"/>
    </source>
</evidence>
<dbReference type="Proteomes" id="UP000599179">
    <property type="component" value="Unassembled WGS sequence"/>
</dbReference>
<dbReference type="SUPFAM" id="SSF103647">
    <property type="entry name" value="TSP type-3 repeat"/>
    <property type="match status" value="1"/>
</dbReference>
<organism evidence="2 3">
    <name type="scientific">Psychroflexus planctonicus</name>
    <dbReference type="NCBI Taxonomy" id="1526575"/>
    <lineage>
        <taxon>Bacteria</taxon>
        <taxon>Pseudomonadati</taxon>
        <taxon>Bacteroidota</taxon>
        <taxon>Flavobacteriia</taxon>
        <taxon>Flavobacteriales</taxon>
        <taxon>Flavobacteriaceae</taxon>
        <taxon>Psychroflexus</taxon>
    </lineage>
</organism>
<gene>
    <name evidence="2" type="ORF">GCM10010832_19760</name>
</gene>
<feature type="signal peptide" evidence="1">
    <location>
        <begin position="1"/>
        <end position="23"/>
    </location>
</feature>
<evidence type="ECO:0000313" key="2">
    <source>
        <dbReference type="EMBL" id="GGE39591.1"/>
    </source>
</evidence>
<protein>
    <recommendedName>
        <fullName evidence="4">Thrombospondin type 3 repeat-containing protein</fullName>
    </recommendedName>
</protein>
<keyword evidence="1" id="KW-0732">Signal</keyword>
<name>A0ABQ1SKE9_9FLAO</name>
<dbReference type="PROSITE" id="PS51257">
    <property type="entry name" value="PROKAR_LIPOPROTEIN"/>
    <property type="match status" value="1"/>
</dbReference>
<comment type="caution">
    <text evidence="2">The sequence shown here is derived from an EMBL/GenBank/DDBJ whole genome shotgun (WGS) entry which is preliminary data.</text>
</comment>
<evidence type="ECO:0000313" key="3">
    <source>
        <dbReference type="Proteomes" id="UP000599179"/>
    </source>
</evidence>
<dbReference type="Gene3D" id="4.10.1080.10">
    <property type="entry name" value="TSP type-3 repeat"/>
    <property type="match status" value="1"/>
</dbReference>
<sequence length="331" mass="36996">MYFCKKIILKKYFWLLSLFGVLACNDGDVIVSNFDYSSDTELNLCKVNTINVLHNVNDETNEAISFEFELSGFTGRFEGLCPPDPVVIPLNQNNKITYRRLSNDVAGADYFCQQIPPANPTVIEEFTSLSGGEAQLIFLITDQDDNDDVPAFEEDINGDGNLFNDDTDGDGIPDFLDTDDDNDNVPTSVEIVNNDNPNVYPDFDEDGIPNYLDEDDDNDGVITRYEDLNAFDELDDNGNPILNPRTATNEEGIPHYLNPDVAETLEIDLFRTNQISRTFSVQVVLNNITLERSDGEQNITLNILNLGNYEISSNNEVLEMTGEPAQPCPTN</sequence>